<dbReference type="AlphaFoldDB" id="A0AAU8HTE0"/>
<dbReference type="Pfam" id="PF00561">
    <property type="entry name" value="Abhydrolase_1"/>
    <property type="match status" value="1"/>
</dbReference>
<reference evidence="2" key="1">
    <citation type="journal article" date="2018" name="Antonie Van Leeuwenhoek">
        <title>Proteinivorax hydrogeniformans sp. nov., an anaerobic, haloalkaliphilic bacterium fermenting proteinaceous compounds with high hydrogen production.</title>
        <authorList>
            <person name="Boltyanskaya Y."/>
            <person name="Detkova E."/>
            <person name="Pimenov N."/>
            <person name="Kevbrin V."/>
        </authorList>
    </citation>
    <scope>NUCLEOTIDE SEQUENCE</scope>
    <source>
        <strain evidence="2">Z-710</strain>
    </source>
</reference>
<sequence>MPKKNINGVNLYYDIKGNPDAEEAIVFLNGVMASVSSWILQLPIFENHNFKILLHDFKGQMLSDKPKGPYTFSEHSDETVELMKSLGIKKAHLIGTSYGGEVAMRMAIDHPEFVKTISIIDSVSELDETLKLFVRGWKTAAEDRDAEKFFWGMAPTIYHNSFIEKNLNTLKARAKGVANAPDDYFDGQVQLYDTFEQDVHMTEELCNIQCPALVVCGEDDILKPRKFSKIIADNIPNSEHVIIPDCGHVTIFEKPDILNSILLGFVMKNIK</sequence>
<dbReference type="PRINTS" id="PR00111">
    <property type="entry name" value="ABHYDROLASE"/>
</dbReference>
<feature type="domain" description="AB hydrolase-1" evidence="1">
    <location>
        <begin position="24"/>
        <end position="255"/>
    </location>
</feature>
<organism evidence="2">
    <name type="scientific">Proteinivorax hydrogeniformans</name>
    <dbReference type="NCBI Taxonomy" id="1826727"/>
    <lineage>
        <taxon>Bacteria</taxon>
        <taxon>Bacillati</taxon>
        <taxon>Bacillota</taxon>
        <taxon>Clostridia</taxon>
        <taxon>Eubacteriales</taxon>
        <taxon>Proteinivoracaceae</taxon>
        <taxon>Proteinivorax</taxon>
    </lineage>
</organism>
<dbReference type="InterPro" id="IPR050266">
    <property type="entry name" value="AB_hydrolase_sf"/>
</dbReference>
<protein>
    <submittedName>
        <fullName evidence="2">Alpha/beta hydrolase</fullName>
    </submittedName>
</protein>
<dbReference type="PANTHER" id="PTHR43798:SF33">
    <property type="entry name" value="HYDROLASE, PUTATIVE (AFU_ORTHOLOGUE AFUA_2G14860)-RELATED"/>
    <property type="match status" value="1"/>
</dbReference>
<dbReference type="RefSeq" id="WP_353892938.1">
    <property type="nucleotide sequence ID" value="NZ_CP159485.1"/>
</dbReference>
<name>A0AAU8HTE0_9FIRM</name>
<evidence type="ECO:0000259" key="1">
    <source>
        <dbReference type="Pfam" id="PF00561"/>
    </source>
</evidence>
<dbReference type="InterPro" id="IPR029058">
    <property type="entry name" value="AB_hydrolase_fold"/>
</dbReference>
<reference evidence="2" key="2">
    <citation type="submission" date="2024-06" db="EMBL/GenBank/DDBJ databases">
        <authorList>
            <person name="Petrova K.O."/>
            <person name="Toshchakov S.V."/>
            <person name="Boltjanskaja Y.V."/>
            <person name="Kevbrin V.V."/>
        </authorList>
    </citation>
    <scope>NUCLEOTIDE SEQUENCE</scope>
    <source>
        <strain evidence="2">Z-710</strain>
    </source>
</reference>
<dbReference type="EMBL" id="CP159485">
    <property type="protein sequence ID" value="XCI28373.1"/>
    <property type="molecule type" value="Genomic_DNA"/>
</dbReference>
<dbReference type="SUPFAM" id="SSF53474">
    <property type="entry name" value="alpha/beta-Hydrolases"/>
    <property type="match status" value="1"/>
</dbReference>
<accession>A0AAU8HTE0</accession>
<dbReference type="GO" id="GO:0016020">
    <property type="term" value="C:membrane"/>
    <property type="evidence" value="ECO:0007669"/>
    <property type="project" value="TreeGrafter"/>
</dbReference>
<dbReference type="GO" id="GO:0016787">
    <property type="term" value="F:hydrolase activity"/>
    <property type="evidence" value="ECO:0007669"/>
    <property type="project" value="UniProtKB-KW"/>
</dbReference>
<dbReference type="InterPro" id="IPR000073">
    <property type="entry name" value="AB_hydrolase_1"/>
</dbReference>
<dbReference type="PANTHER" id="PTHR43798">
    <property type="entry name" value="MONOACYLGLYCEROL LIPASE"/>
    <property type="match status" value="1"/>
</dbReference>
<gene>
    <name evidence="2" type="ORF">PRVXH_002330</name>
</gene>
<keyword evidence="2" id="KW-0378">Hydrolase</keyword>
<dbReference type="Gene3D" id="3.40.50.1820">
    <property type="entry name" value="alpha/beta hydrolase"/>
    <property type="match status" value="1"/>
</dbReference>
<proteinExistence type="predicted"/>
<evidence type="ECO:0000313" key="2">
    <source>
        <dbReference type="EMBL" id="XCI28373.1"/>
    </source>
</evidence>